<keyword evidence="2" id="KW-1185">Reference proteome</keyword>
<gene>
    <name evidence="1" type="ORF">PDE001_LOCUS3816</name>
</gene>
<organism evidence="1 2">
    <name type="scientific">Peronospora destructor</name>
    <dbReference type="NCBI Taxonomy" id="86335"/>
    <lineage>
        <taxon>Eukaryota</taxon>
        <taxon>Sar</taxon>
        <taxon>Stramenopiles</taxon>
        <taxon>Oomycota</taxon>
        <taxon>Peronosporomycetes</taxon>
        <taxon>Peronosporales</taxon>
        <taxon>Peronosporaceae</taxon>
        <taxon>Peronospora</taxon>
    </lineage>
</organism>
<proteinExistence type="predicted"/>
<comment type="caution">
    <text evidence="1">The sequence shown here is derived from an EMBL/GenBank/DDBJ whole genome shotgun (WGS) entry which is preliminary data.</text>
</comment>
<protein>
    <submittedName>
        <fullName evidence="1">Uncharacterized protein</fullName>
    </submittedName>
</protein>
<name>A0AAV0TTT0_9STRA</name>
<dbReference type="AlphaFoldDB" id="A0AAV0TTT0"/>
<evidence type="ECO:0000313" key="2">
    <source>
        <dbReference type="Proteomes" id="UP001162029"/>
    </source>
</evidence>
<dbReference type="Proteomes" id="UP001162029">
    <property type="component" value="Unassembled WGS sequence"/>
</dbReference>
<dbReference type="EMBL" id="CANTFM010000655">
    <property type="protein sequence ID" value="CAI5727478.1"/>
    <property type="molecule type" value="Genomic_DNA"/>
</dbReference>
<sequence length="149" mass="16739">MVKIVLRPLLIEAFADHKCLEYQPTSEGLTHVELVLGQEQQLQTKIKSSSLNGQNEETYLSWTHHQDEEPCLLDAALRVMTALGMAWRVKVGFVRQLKGGTVTTQSLYSKVFMVEGSLPRRRQMLLSLRALTISIANALSIMTSFICTC</sequence>
<evidence type="ECO:0000313" key="1">
    <source>
        <dbReference type="EMBL" id="CAI5727478.1"/>
    </source>
</evidence>
<reference evidence="1" key="1">
    <citation type="submission" date="2022-12" db="EMBL/GenBank/DDBJ databases">
        <authorList>
            <person name="Webb A."/>
        </authorList>
    </citation>
    <scope>NUCLEOTIDE SEQUENCE</scope>
    <source>
        <strain evidence="1">Pd1</strain>
    </source>
</reference>
<accession>A0AAV0TTT0</accession>